<dbReference type="RefSeq" id="WP_379955510.1">
    <property type="nucleotide sequence ID" value="NZ_FSRK01000001.1"/>
</dbReference>
<dbReference type="EMBL" id="FSRK01000001">
    <property type="protein sequence ID" value="SIN84033.1"/>
    <property type="molecule type" value="Genomic_DNA"/>
</dbReference>
<dbReference type="NCBIfam" id="NF033711">
    <property type="entry name" value="T9SS_PorQ"/>
    <property type="match status" value="1"/>
</dbReference>
<evidence type="ECO:0000313" key="3">
    <source>
        <dbReference type="Proteomes" id="UP000185207"/>
    </source>
</evidence>
<keyword evidence="3" id="KW-1185">Reference proteome</keyword>
<evidence type="ECO:0008006" key="4">
    <source>
        <dbReference type="Google" id="ProtNLM"/>
    </source>
</evidence>
<reference evidence="3" key="1">
    <citation type="submission" date="2016-11" db="EMBL/GenBank/DDBJ databases">
        <authorList>
            <person name="Varghese N."/>
            <person name="Submissions S."/>
        </authorList>
    </citation>
    <scope>NUCLEOTIDE SEQUENCE [LARGE SCALE GENOMIC DNA]</scope>
    <source>
        <strain evidence="3">DSM 27623</strain>
    </source>
</reference>
<name>A0A1N6EM27_9FLAO</name>
<feature type="signal peptide" evidence="1">
    <location>
        <begin position="1"/>
        <end position="19"/>
    </location>
</feature>
<dbReference type="AlphaFoldDB" id="A0A1N6EM27"/>
<evidence type="ECO:0000256" key="1">
    <source>
        <dbReference type="SAM" id="SignalP"/>
    </source>
</evidence>
<gene>
    <name evidence="2" type="ORF">SAMN05444409_0721</name>
</gene>
<protein>
    <recommendedName>
        <fullName evidence="4">Penicillin-binding protein</fullName>
    </recommendedName>
</protein>
<sequence length="332" mass="36884">MLKKFYNLFFIAISSVVFSQTGTSVYQFLNIPISPRQAVLGDAISVRDYDVNFTAANPALMNLAMDKMLSVNYASYLADTKIGSVNYVRDLGEGHLASFSARYMDYGSMPRTDENSIVNGDFSAMDASVGLGYAYQFEDNFTIGINGNFVTSKIDTYTSSAVTASAGVTYHFDKTNETLALVFRNFGYQIKPYNGVRERLPFRVDLGYTKILDEFPAALTITAHDLQQFNISAETDINGQPTKFGRKVLDHISLGAELFPGQAFNIRFGYNVKRGGELAVLDQRSFTGLSAGFSLKISSFRFDYSHMRYHNASNVNMLGLTMDLIELGGNRR</sequence>
<dbReference type="NCBIfam" id="NF033709">
    <property type="entry name" value="PorV_fam"/>
    <property type="match status" value="1"/>
</dbReference>
<organism evidence="2 3">
    <name type="scientific">Epilithonimonas zeae</name>
    <dbReference type="NCBI Taxonomy" id="1416779"/>
    <lineage>
        <taxon>Bacteria</taxon>
        <taxon>Pseudomonadati</taxon>
        <taxon>Bacteroidota</taxon>
        <taxon>Flavobacteriia</taxon>
        <taxon>Flavobacteriales</taxon>
        <taxon>Weeksellaceae</taxon>
        <taxon>Chryseobacterium group</taxon>
        <taxon>Epilithonimonas</taxon>
    </lineage>
</organism>
<keyword evidence="1" id="KW-0732">Signal</keyword>
<dbReference type="Gene3D" id="2.40.160.60">
    <property type="entry name" value="Outer membrane protein transport protein (OMPP1/FadL/TodX)"/>
    <property type="match status" value="1"/>
</dbReference>
<feature type="chain" id="PRO_5012839550" description="Penicillin-binding protein" evidence="1">
    <location>
        <begin position="20"/>
        <end position="332"/>
    </location>
</feature>
<accession>A0A1N6EM27</accession>
<dbReference type="STRING" id="1416779.SAMN05444409_0721"/>
<dbReference type="Proteomes" id="UP000185207">
    <property type="component" value="Unassembled WGS sequence"/>
</dbReference>
<proteinExistence type="predicted"/>
<evidence type="ECO:0000313" key="2">
    <source>
        <dbReference type="EMBL" id="SIN84033.1"/>
    </source>
</evidence>
<dbReference type="SUPFAM" id="SSF56935">
    <property type="entry name" value="Porins"/>
    <property type="match status" value="1"/>
</dbReference>